<dbReference type="PANTHER" id="PTHR35340">
    <property type="entry name" value="PQQ ENZYME REPEAT PROTEIN-RELATED"/>
    <property type="match status" value="1"/>
</dbReference>
<dbReference type="SMART" id="SM00018">
    <property type="entry name" value="PD"/>
    <property type="match status" value="3"/>
</dbReference>
<organism evidence="6 7">
    <name type="scientific">Vitrella brassicaformis (strain CCMP3155)</name>
    <dbReference type="NCBI Taxonomy" id="1169540"/>
    <lineage>
        <taxon>Eukaryota</taxon>
        <taxon>Sar</taxon>
        <taxon>Alveolata</taxon>
        <taxon>Colpodellida</taxon>
        <taxon>Vitrellaceae</taxon>
        <taxon>Vitrella</taxon>
    </lineage>
</organism>
<feature type="domain" description="P-type" evidence="5">
    <location>
        <begin position="840"/>
        <end position="887"/>
    </location>
</feature>
<dbReference type="SUPFAM" id="SSF57492">
    <property type="entry name" value="Trefoil"/>
    <property type="match status" value="3"/>
</dbReference>
<feature type="chain" id="PRO_5005191149" description="P-type domain-containing protein" evidence="4">
    <location>
        <begin position="23"/>
        <end position="1002"/>
    </location>
</feature>
<keyword evidence="1 2" id="KW-1015">Disulfide bond</keyword>
<feature type="domain" description="P-type" evidence="5">
    <location>
        <begin position="955"/>
        <end position="1000"/>
    </location>
</feature>
<evidence type="ECO:0000256" key="1">
    <source>
        <dbReference type="ARBA" id="ARBA00023157"/>
    </source>
</evidence>
<dbReference type="PhylomeDB" id="A0A0G4GSR7"/>
<protein>
    <recommendedName>
        <fullName evidence="5">P-type domain-containing protein</fullName>
    </recommendedName>
</protein>
<proteinExistence type="predicted"/>
<keyword evidence="4" id="KW-0732">Signal</keyword>
<dbReference type="AlphaFoldDB" id="A0A0G4GSR7"/>
<feature type="disulfide bond" evidence="2">
    <location>
        <begin position="912"/>
        <end position="938"/>
    </location>
</feature>
<name>A0A0G4GSR7_VITBC</name>
<dbReference type="OrthoDB" id="10051464at2759"/>
<dbReference type="InParanoid" id="A0A0G4GSR7"/>
<evidence type="ECO:0000256" key="4">
    <source>
        <dbReference type="SAM" id="SignalP"/>
    </source>
</evidence>
<feature type="compositionally biased region" description="Gly residues" evidence="3">
    <location>
        <begin position="803"/>
        <end position="820"/>
    </location>
</feature>
<dbReference type="InterPro" id="IPR053143">
    <property type="entry name" value="Arylsulfate_ST"/>
</dbReference>
<evidence type="ECO:0000256" key="2">
    <source>
        <dbReference type="PROSITE-ProRule" id="PRU00779"/>
    </source>
</evidence>
<dbReference type="Proteomes" id="UP000041254">
    <property type="component" value="Unassembled WGS sequence"/>
</dbReference>
<reference evidence="6 7" key="1">
    <citation type="submission" date="2014-11" db="EMBL/GenBank/DDBJ databases">
        <authorList>
            <person name="Zhu J."/>
            <person name="Qi W."/>
            <person name="Song R."/>
        </authorList>
    </citation>
    <scope>NUCLEOTIDE SEQUENCE [LARGE SCALE GENOMIC DNA]</scope>
</reference>
<feature type="region of interest" description="Disordered" evidence="3">
    <location>
        <begin position="771"/>
        <end position="833"/>
    </location>
</feature>
<dbReference type="PANTHER" id="PTHR35340:SF5">
    <property type="entry name" value="ASST-DOMAIN-CONTAINING PROTEIN"/>
    <property type="match status" value="1"/>
</dbReference>
<dbReference type="Pfam" id="PF00088">
    <property type="entry name" value="Trefoil"/>
    <property type="match status" value="3"/>
</dbReference>
<dbReference type="VEuPathDB" id="CryptoDB:Vbra_18635"/>
<dbReference type="GO" id="GO:0004062">
    <property type="term" value="F:aryl sulfotransferase activity"/>
    <property type="evidence" value="ECO:0007669"/>
    <property type="project" value="InterPro"/>
</dbReference>
<feature type="disulfide bond" evidence="2">
    <location>
        <begin position="922"/>
        <end position="937"/>
    </location>
</feature>
<accession>A0A0G4GSR7</accession>
<evidence type="ECO:0000256" key="3">
    <source>
        <dbReference type="SAM" id="MobiDB-lite"/>
    </source>
</evidence>
<dbReference type="Gene3D" id="4.10.110.10">
    <property type="entry name" value="Spasmolytic Protein, domain 1"/>
    <property type="match status" value="3"/>
</dbReference>
<dbReference type="CDD" id="cd00111">
    <property type="entry name" value="Trefoil"/>
    <property type="match status" value="3"/>
</dbReference>
<comment type="caution">
    <text evidence="2">Lacks conserved residue(s) required for the propagation of feature annotation.</text>
</comment>
<feature type="domain" description="P-type" evidence="5">
    <location>
        <begin position="910"/>
        <end position="954"/>
    </location>
</feature>
<evidence type="ECO:0000313" key="6">
    <source>
        <dbReference type="EMBL" id="CEM33733.1"/>
    </source>
</evidence>
<feature type="signal peptide" evidence="4">
    <location>
        <begin position="1"/>
        <end position="22"/>
    </location>
</feature>
<dbReference type="PROSITE" id="PS51448">
    <property type="entry name" value="P_TREFOIL_2"/>
    <property type="match status" value="3"/>
</dbReference>
<dbReference type="InterPro" id="IPR000519">
    <property type="entry name" value="P_trefoil_dom"/>
</dbReference>
<evidence type="ECO:0000313" key="7">
    <source>
        <dbReference type="Proteomes" id="UP000041254"/>
    </source>
</evidence>
<feature type="compositionally biased region" description="Basic and acidic residues" evidence="3">
    <location>
        <begin position="785"/>
        <end position="802"/>
    </location>
</feature>
<dbReference type="InterPro" id="IPR010262">
    <property type="entry name" value="Arylsulfotransferase_bact"/>
</dbReference>
<gene>
    <name evidence="6" type="ORF">Vbra_18635</name>
</gene>
<evidence type="ECO:0000259" key="5">
    <source>
        <dbReference type="PROSITE" id="PS51448"/>
    </source>
</evidence>
<dbReference type="EMBL" id="CDMY01000791">
    <property type="protein sequence ID" value="CEM33733.1"/>
    <property type="molecule type" value="Genomic_DNA"/>
</dbReference>
<dbReference type="Pfam" id="PF05935">
    <property type="entry name" value="Arylsulfotrans"/>
    <property type="match status" value="1"/>
</dbReference>
<dbReference type="InterPro" id="IPR044913">
    <property type="entry name" value="P_trefoil_dom_sf"/>
</dbReference>
<sequence>MRRNDGALRWLLCLFFFCCARAIRFGPFEYVHPRPEGVYVSAATQIAARYEAPIGSDSIEGRIRVRGDTSGSTEGRTVLAADNRTIVFHPDQPFAAGENVHVDIHTGIQTQLGRTVLSFSWEFSIAAHTPEVASSDDCQPRGACRSGGNMTAQELVKAEVTEGQPRYFVDENEISRLPSGSGEGSLVTPYELMGWGAPHNGSDASPRGRKAPRYPFMNGLSFMKTLQEAHPHTHNYKTLPQTYPRIRLAVPPKRGVAEGYLMVANKKAKRAMKGGTHHPYFLMVDVRGDPVVYMDGGINTDGHNPFADLSLSPNADEIALANMVMDSGYRLKRKYPPPHGYALSGYGFRVNGQGYALMVHTDRQQVQYRGHPKEVEATIVTEQDQDGNVLFEWRQWDHMSVEDIMASSIKRRKHEAADYTHPNAASWTDDGNHVYSFRHLGVMKVTKQTNTLHTCLSTPHTEVPLPSLPSGFVPAPTQVSRVTAEVMWTMGRRPNFNQFQILQDERPFSSQHDAHMVSGDTLLMLDNNNHHPPFYARMVEYHVDEKRQVATRTWDFNDHTKIFSIGDGSVQRLPNGNRGICWGGFGLLVTGEPGAVPFWTEVSSDGEKLLEMYFEDGSNSQVARKIPRNNWRGHPRWKPTLVIDTDNPSQTPTLHFSWNGATVHSSWEILRGPSPSSVTTVIARIPKRQFEHSLRVPGAGATCQYYMAVPKDEEGQQLSASDAIPSLKCPQETDKAKDEQQQQQDPDEPRLEAFAQLEGGEEFAVLGENDQRKEVASASQFGHFDPGRDRHAERKQEGEGKDGGGSGGEGSGGEGSGGSDGQENTGPWYQGPIKHGSNGALCKIAASKREQCDPVRPNMTPEECRAIGCCFRPAPKLSKTPSCYAPVQVEQRNKQPSPLEVPVQRTQAGGRCAATKADKWDCGYLGIREQECVANGCCWSRTEDGSSPWCYHVGGTCVQPKLDARRDCGFYGIGGKECQSKGCCWDTGAKPGVIKCYKPTAV</sequence>
<keyword evidence="7" id="KW-1185">Reference proteome</keyword>
<feature type="disulfide bond" evidence="2">
    <location>
        <begin position="968"/>
        <end position="983"/>
    </location>
</feature>